<name>A0A5C1ANY6_9BACT</name>
<gene>
    <name evidence="1" type="ORF">PX52LOC_07819</name>
</gene>
<organism evidence="1 2">
    <name type="scientific">Limnoglobus roseus</name>
    <dbReference type="NCBI Taxonomy" id="2598579"/>
    <lineage>
        <taxon>Bacteria</taxon>
        <taxon>Pseudomonadati</taxon>
        <taxon>Planctomycetota</taxon>
        <taxon>Planctomycetia</taxon>
        <taxon>Gemmatales</taxon>
        <taxon>Gemmataceae</taxon>
        <taxon>Limnoglobus</taxon>
    </lineage>
</organism>
<keyword evidence="2" id="KW-1185">Reference proteome</keyword>
<dbReference type="KEGG" id="lrs:PX52LOC_07819"/>
<dbReference type="AlphaFoldDB" id="A0A5C1ANY6"/>
<evidence type="ECO:0000313" key="1">
    <source>
        <dbReference type="EMBL" id="QEL20710.1"/>
    </source>
</evidence>
<protein>
    <submittedName>
        <fullName evidence="1">Uncharacterized protein</fullName>
    </submittedName>
</protein>
<reference evidence="2" key="1">
    <citation type="submission" date="2019-08" db="EMBL/GenBank/DDBJ databases">
        <title>Limnoglobus roseus gen. nov., sp. nov., a novel freshwater planctomycete with a giant genome from the family Gemmataceae.</title>
        <authorList>
            <person name="Kulichevskaya I.S."/>
            <person name="Naumoff D.G."/>
            <person name="Miroshnikov K."/>
            <person name="Ivanova A."/>
            <person name="Philippov D.A."/>
            <person name="Hakobyan A."/>
            <person name="Rijpstra I.C."/>
            <person name="Sinninghe Damste J.S."/>
            <person name="Liesack W."/>
            <person name="Dedysh S.N."/>
        </authorList>
    </citation>
    <scope>NUCLEOTIDE SEQUENCE [LARGE SCALE GENOMIC DNA]</scope>
    <source>
        <strain evidence="2">PX52</strain>
    </source>
</reference>
<dbReference type="Proteomes" id="UP000324974">
    <property type="component" value="Chromosome"/>
</dbReference>
<accession>A0A5C1ANY6</accession>
<dbReference type="OrthoDB" id="232875at2"/>
<sequence>MATFRPSHFASPETLAAVHPPRLATFLHPHREFLLARGFPLPPADAPAPVDFARLAQIFLAPDQDTPADLIDALYYVDRLATPEGMADLLGAARDRGLALAAGDDVTPADVAVQVWLQAPRLLERVEAEQFLEHPRSFEYYQADGADPPPAAAPGEEARARLEARLNDWCEEHRRGRTARVFVSRRDGVAYFLIRHGEPFKREGSVLDNEPASVAYRPLRHDVAVYDPALGELRVHAQLKGERQLYRQAIAEYLGGPDGYFGREAKYSLHPIRRDGEGCLACGDVGGLEAVRLRELHYAWGGKHREYHVEKADDLFAALRDRGNRPIPTLPRLAKAVFAVWFPGAKRPRSVAIKVPNTALYTRDGDSGRVERWLQLRGFLRAEADADDLAADAVLVGA</sequence>
<dbReference type="EMBL" id="CP042425">
    <property type="protein sequence ID" value="QEL20710.1"/>
    <property type="molecule type" value="Genomic_DNA"/>
</dbReference>
<evidence type="ECO:0000313" key="2">
    <source>
        <dbReference type="Proteomes" id="UP000324974"/>
    </source>
</evidence>
<proteinExistence type="predicted"/>
<dbReference type="RefSeq" id="WP_149114971.1">
    <property type="nucleotide sequence ID" value="NZ_CP042425.1"/>
</dbReference>